<dbReference type="EMBL" id="CP027303">
    <property type="protein sequence ID" value="AWO75120.1"/>
    <property type="molecule type" value="Genomic_DNA"/>
</dbReference>
<organism evidence="1 2">
    <name type="scientific">Geobacillus thermoleovorans</name>
    <name type="common">Bacillus thermoleovorans</name>
    <dbReference type="NCBI Taxonomy" id="33941"/>
    <lineage>
        <taxon>Bacteria</taxon>
        <taxon>Bacillati</taxon>
        <taxon>Bacillota</taxon>
        <taxon>Bacilli</taxon>
        <taxon>Bacillales</taxon>
        <taxon>Anoxybacillaceae</taxon>
        <taxon>Geobacillus</taxon>
        <taxon>Geobacillus thermoleovorans group</taxon>
    </lineage>
</organism>
<evidence type="ECO:0000313" key="2">
    <source>
        <dbReference type="Proteomes" id="UP000246996"/>
    </source>
</evidence>
<dbReference type="RefSeq" id="WP_011232232.1">
    <property type="nucleotide sequence ID" value="NZ_CP027303.2"/>
</dbReference>
<dbReference type="Proteomes" id="UP000246996">
    <property type="component" value="Chromosome"/>
</dbReference>
<reference evidence="2" key="1">
    <citation type="submission" date="2018-02" db="EMBL/GenBank/DDBJ databases">
        <title>The complete genome of bacterial strain SGAirxxxx.</title>
        <authorList>
            <person name="Schuster S.C."/>
        </authorList>
    </citation>
    <scope>NUCLEOTIDE SEQUENCE [LARGE SCALE GENOMIC DNA]</scope>
    <source>
        <strain evidence="2">SGAir0734</strain>
    </source>
</reference>
<accession>A0A2Z3N897</accession>
<name>A0A2Z3N897_GEOTH</name>
<sequence>MNGIFIEDKRLGIRLPHLDKPWEDYSPNEQEAILLEWETIRGLIPDRIAELEREINEKQDALGQEADFARSCQLNADIAELASIVNDLWIWYRIAPSVSSPTRKKAGRKTITPHNK</sequence>
<gene>
    <name evidence="1" type="ORF">C1N76_11840</name>
</gene>
<proteinExistence type="predicted"/>
<dbReference type="AlphaFoldDB" id="A0A2Z3N897"/>
<protein>
    <submittedName>
        <fullName evidence="1">Uncharacterized protein</fullName>
    </submittedName>
</protein>
<evidence type="ECO:0000313" key="1">
    <source>
        <dbReference type="EMBL" id="AWO75120.1"/>
    </source>
</evidence>